<evidence type="ECO:0000313" key="2">
    <source>
        <dbReference type="Proteomes" id="UP000255509"/>
    </source>
</evidence>
<sequence>MKGVAKTGLISTTAAVKIREHQHEGCHSAHQHENASCAANTFTDTAVVDMDRAVVDVSDFLATGNFGWSFLIS</sequence>
<proteinExistence type="predicted"/>
<dbReference type="EMBL" id="UGXS01000004">
    <property type="protein sequence ID" value="SUH13360.1"/>
    <property type="molecule type" value="Genomic_DNA"/>
</dbReference>
<protein>
    <submittedName>
        <fullName evidence="1">Transcriptional regulator</fullName>
    </submittedName>
</protein>
<accession>A0A379W2C9</accession>
<evidence type="ECO:0000313" key="1">
    <source>
        <dbReference type="EMBL" id="SUH13360.1"/>
    </source>
</evidence>
<name>A0A379W2C9_SALET</name>
<dbReference type="Proteomes" id="UP000255509">
    <property type="component" value="Unassembled WGS sequence"/>
</dbReference>
<reference evidence="1 2" key="1">
    <citation type="submission" date="2018-06" db="EMBL/GenBank/DDBJ databases">
        <authorList>
            <consortium name="Pathogen Informatics"/>
            <person name="Doyle S."/>
        </authorList>
    </citation>
    <scope>NUCLEOTIDE SEQUENCE [LARGE SCALE GENOMIC DNA]</scope>
    <source>
        <strain evidence="1 2">NCTC8258</strain>
    </source>
</reference>
<gene>
    <name evidence="1" type="primary">yqjI_2</name>
    <name evidence="1" type="ORF">NCTC8258_01000</name>
</gene>
<organism evidence="1 2">
    <name type="scientific">Salmonella enterica I</name>
    <dbReference type="NCBI Taxonomy" id="59201"/>
    <lineage>
        <taxon>Bacteria</taxon>
        <taxon>Pseudomonadati</taxon>
        <taxon>Pseudomonadota</taxon>
        <taxon>Gammaproteobacteria</taxon>
        <taxon>Enterobacterales</taxon>
        <taxon>Enterobacteriaceae</taxon>
        <taxon>Salmonella</taxon>
    </lineage>
</organism>
<dbReference type="AlphaFoldDB" id="A0A379W2C9"/>